<dbReference type="AlphaFoldDB" id="A0A2V4BA88"/>
<organism evidence="1 2">
    <name type="scientific">Prauserella muralis</name>
    <dbReference type="NCBI Taxonomy" id="588067"/>
    <lineage>
        <taxon>Bacteria</taxon>
        <taxon>Bacillati</taxon>
        <taxon>Actinomycetota</taxon>
        <taxon>Actinomycetes</taxon>
        <taxon>Pseudonocardiales</taxon>
        <taxon>Pseudonocardiaceae</taxon>
        <taxon>Prauserella</taxon>
    </lineage>
</organism>
<dbReference type="Proteomes" id="UP000249915">
    <property type="component" value="Unassembled WGS sequence"/>
</dbReference>
<accession>A0A2V4BA88</accession>
<dbReference type="EMBL" id="MASW01000001">
    <property type="protein sequence ID" value="PXY31971.1"/>
    <property type="molecule type" value="Genomic_DNA"/>
</dbReference>
<sequence>MTTTGPHRRLAFCSAHDRQHRWIRHAPSNTWWYLPSHRDSAESWWVLRRQARGLAGGRPGWYCHEQSGQRIVDTYSTRLYRARAVAESVLGNLLTAR</sequence>
<evidence type="ECO:0000313" key="1">
    <source>
        <dbReference type="EMBL" id="PXY31971.1"/>
    </source>
</evidence>
<comment type="caution">
    <text evidence="1">The sequence shown here is derived from an EMBL/GenBank/DDBJ whole genome shotgun (WGS) entry which is preliminary data.</text>
</comment>
<proteinExistence type="predicted"/>
<reference evidence="1 2" key="1">
    <citation type="submission" date="2016-07" db="EMBL/GenBank/DDBJ databases">
        <title>Draft genome sequence of Prauserella muralis DSM 45305, isolated from a mould-covered wall in an indoor environment.</title>
        <authorList>
            <person name="Ruckert C."/>
            <person name="Albersmeier A."/>
            <person name="Jiang C.-L."/>
            <person name="Jiang Y."/>
            <person name="Kalinowski J."/>
            <person name="Schneider O."/>
            <person name="Winkler A."/>
            <person name="Zotchev S.B."/>
        </authorList>
    </citation>
    <scope>NUCLEOTIDE SEQUENCE [LARGE SCALE GENOMIC DNA]</scope>
    <source>
        <strain evidence="1 2">DSM 45305</strain>
    </source>
</reference>
<gene>
    <name evidence="1" type="ORF">BAY60_06510</name>
</gene>
<name>A0A2V4BA88_9PSEU</name>
<keyword evidence="2" id="KW-1185">Reference proteome</keyword>
<evidence type="ECO:0000313" key="2">
    <source>
        <dbReference type="Proteomes" id="UP000249915"/>
    </source>
</evidence>
<protein>
    <submittedName>
        <fullName evidence="1">Uncharacterized protein</fullName>
    </submittedName>
</protein>